<dbReference type="OrthoDB" id="5407653at2759"/>
<accession>A0A9P6PR80</accession>
<comment type="similarity">
    <text evidence="1">Belongs to the EFG1/PHD1/stuA family.</text>
</comment>
<dbReference type="SUPFAM" id="SSF54616">
    <property type="entry name" value="DNA-binding domain of Mlu1-box binding protein MBP1"/>
    <property type="match status" value="1"/>
</dbReference>
<feature type="domain" description="HTH APSES-type" evidence="6">
    <location>
        <begin position="212"/>
        <end position="318"/>
    </location>
</feature>
<feature type="compositionally biased region" description="Polar residues" evidence="5">
    <location>
        <begin position="528"/>
        <end position="540"/>
    </location>
</feature>
<dbReference type="SMART" id="SM01252">
    <property type="entry name" value="KilA-N"/>
    <property type="match status" value="1"/>
</dbReference>
<organism evidence="7 8">
    <name type="scientific">Mortierella polycephala</name>
    <dbReference type="NCBI Taxonomy" id="41804"/>
    <lineage>
        <taxon>Eukaryota</taxon>
        <taxon>Fungi</taxon>
        <taxon>Fungi incertae sedis</taxon>
        <taxon>Mucoromycota</taxon>
        <taxon>Mortierellomycotina</taxon>
        <taxon>Mortierellomycetes</taxon>
        <taxon>Mortierellales</taxon>
        <taxon>Mortierellaceae</taxon>
        <taxon>Mortierella</taxon>
    </lineage>
</organism>
<evidence type="ECO:0000256" key="4">
    <source>
        <dbReference type="ARBA" id="ARBA00023163"/>
    </source>
</evidence>
<dbReference type="PANTHER" id="PTHR47792">
    <property type="entry name" value="PROTEIN SOK2-RELATED"/>
    <property type="match status" value="1"/>
</dbReference>
<dbReference type="PANTHER" id="PTHR47792:SF1">
    <property type="entry name" value="PROTEIN SOK2-RELATED"/>
    <property type="match status" value="1"/>
</dbReference>
<dbReference type="GO" id="GO:0045944">
    <property type="term" value="P:positive regulation of transcription by RNA polymerase II"/>
    <property type="evidence" value="ECO:0007669"/>
    <property type="project" value="TreeGrafter"/>
</dbReference>
<keyword evidence="2" id="KW-0805">Transcription regulation</keyword>
<feature type="region of interest" description="Disordered" evidence="5">
    <location>
        <begin position="335"/>
        <end position="400"/>
    </location>
</feature>
<dbReference type="InterPro" id="IPR029790">
    <property type="entry name" value="EFG1/Phd1/StuA"/>
</dbReference>
<evidence type="ECO:0000256" key="2">
    <source>
        <dbReference type="ARBA" id="ARBA00023015"/>
    </source>
</evidence>
<name>A0A9P6PR80_9FUNG</name>
<dbReference type="EMBL" id="JAAAJA010000614">
    <property type="protein sequence ID" value="KAG0251153.1"/>
    <property type="molecule type" value="Genomic_DNA"/>
</dbReference>
<feature type="compositionally biased region" description="Polar residues" evidence="5">
    <location>
        <begin position="749"/>
        <end position="758"/>
    </location>
</feature>
<comment type="caution">
    <text evidence="7">The sequence shown here is derived from an EMBL/GenBank/DDBJ whole genome shotgun (WGS) entry which is preliminary data.</text>
</comment>
<dbReference type="InterPro" id="IPR003163">
    <property type="entry name" value="Tscrpt_reg_HTH_APSES-type"/>
</dbReference>
<feature type="compositionally biased region" description="Polar residues" evidence="5">
    <location>
        <begin position="570"/>
        <end position="589"/>
    </location>
</feature>
<evidence type="ECO:0000313" key="8">
    <source>
        <dbReference type="Proteomes" id="UP000726737"/>
    </source>
</evidence>
<feature type="compositionally biased region" description="Low complexity" evidence="5">
    <location>
        <begin position="697"/>
        <end position="709"/>
    </location>
</feature>
<dbReference type="PROSITE" id="PS51299">
    <property type="entry name" value="HTH_APSES"/>
    <property type="match status" value="1"/>
</dbReference>
<dbReference type="AlphaFoldDB" id="A0A9P6PR80"/>
<dbReference type="Gene3D" id="3.10.260.10">
    <property type="entry name" value="Transcription regulator HTH, APSES-type DNA-binding domain"/>
    <property type="match status" value="1"/>
</dbReference>
<dbReference type="InterPro" id="IPR036887">
    <property type="entry name" value="HTH_APSES_sf"/>
</dbReference>
<evidence type="ECO:0000256" key="1">
    <source>
        <dbReference type="ARBA" id="ARBA00007247"/>
    </source>
</evidence>
<dbReference type="Pfam" id="PF04383">
    <property type="entry name" value="KilA-N"/>
    <property type="match status" value="1"/>
</dbReference>
<reference evidence="7" key="1">
    <citation type="journal article" date="2020" name="Fungal Divers.">
        <title>Resolving the Mortierellaceae phylogeny through synthesis of multi-gene phylogenetics and phylogenomics.</title>
        <authorList>
            <person name="Vandepol N."/>
            <person name="Liber J."/>
            <person name="Desiro A."/>
            <person name="Na H."/>
            <person name="Kennedy M."/>
            <person name="Barry K."/>
            <person name="Grigoriev I.V."/>
            <person name="Miller A.N."/>
            <person name="O'Donnell K."/>
            <person name="Stajich J.E."/>
            <person name="Bonito G."/>
        </authorList>
    </citation>
    <scope>NUCLEOTIDE SEQUENCE</scope>
    <source>
        <strain evidence="7">KOD948</strain>
    </source>
</reference>
<dbReference type="InterPro" id="IPR018004">
    <property type="entry name" value="KilA/APSES_HTH"/>
</dbReference>
<evidence type="ECO:0000313" key="7">
    <source>
        <dbReference type="EMBL" id="KAG0251153.1"/>
    </source>
</evidence>
<feature type="region of interest" description="Disordered" evidence="5">
    <location>
        <begin position="1"/>
        <end position="79"/>
    </location>
</feature>
<feature type="region of interest" description="Disordered" evidence="5">
    <location>
        <begin position="460"/>
        <end position="503"/>
    </location>
</feature>
<evidence type="ECO:0000259" key="6">
    <source>
        <dbReference type="PROSITE" id="PS51299"/>
    </source>
</evidence>
<feature type="compositionally biased region" description="Polar residues" evidence="5">
    <location>
        <begin position="608"/>
        <end position="619"/>
    </location>
</feature>
<feature type="compositionally biased region" description="Basic and acidic residues" evidence="5">
    <location>
        <begin position="162"/>
        <end position="174"/>
    </location>
</feature>
<dbReference type="Proteomes" id="UP000726737">
    <property type="component" value="Unassembled WGS sequence"/>
</dbReference>
<feature type="region of interest" description="Disordered" evidence="5">
    <location>
        <begin position="659"/>
        <end position="773"/>
    </location>
</feature>
<protein>
    <recommendedName>
        <fullName evidence="6">HTH APSES-type domain-containing protein</fullName>
    </recommendedName>
</protein>
<feature type="compositionally biased region" description="Low complexity" evidence="5">
    <location>
        <begin position="541"/>
        <end position="559"/>
    </location>
</feature>
<keyword evidence="3" id="KW-0238">DNA-binding</keyword>
<keyword evidence="4" id="KW-0804">Transcription</keyword>
<dbReference type="GO" id="GO:0043565">
    <property type="term" value="F:sequence-specific DNA binding"/>
    <property type="evidence" value="ECO:0007669"/>
    <property type="project" value="TreeGrafter"/>
</dbReference>
<evidence type="ECO:0000256" key="3">
    <source>
        <dbReference type="ARBA" id="ARBA00023125"/>
    </source>
</evidence>
<evidence type="ECO:0000256" key="5">
    <source>
        <dbReference type="SAM" id="MobiDB-lite"/>
    </source>
</evidence>
<keyword evidence="8" id="KW-1185">Reference proteome</keyword>
<feature type="compositionally biased region" description="Polar residues" evidence="5">
    <location>
        <begin position="26"/>
        <end position="57"/>
    </location>
</feature>
<feature type="region of interest" description="Disordered" evidence="5">
    <location>
        <begin position="92"/>
        <end position="204"/>
    </location>
</feature>
<feature type="compositionally biased region" description="Polar residues" evidence="5">
    <location>
        <begin position="473"/>
        <end position="491"/>
    </location>
</feature>
<feature type="compositionally biased region" description="Low complexity" evidence="5">
    <location>
        <begin position="382"/>
        <end position="396"/>
    </location>
</feature>
<feature type="compositionally biased region" description="Low complexity" evidence="5">
    <location>
        <begin position="142"/>
        <end position="159"/>
    </location>
</feature>
<dbReference type="GO" id="GO:0005634">
    <property type="term" value="C:nucleus"/>
    <property type="evidence" value="ECO:0007669"/>
    <property type="project" value="TreeGrafter"/>
</dbReference>
<proteinExistence type="inferred from homology"/>
<feature type="region of interest" description="Disordered" evidence="5">
    <location>
        <begin position="523"/>
        <end position="641"/>
    </location>
</feature>
<dbReference type="GO" id="GO:0003700">
    <property type="term" value="F:DNA-binding transcription factor activity"/>
    <property type="evidence" value="ECO:0007669"/>
    <property type="project" value="TreeGrafter"/>
</dbReference>
<gene>
    <name evidence="7" type="ORF">BG011_007804</name>
</gene>
<sequence length="773" mass="83117">MGLPGVFHTSVSQNSNGTGNGNGSVHNQSSASSLTGTPGPTMQHGNLTNDPNFNHNGVSGGMGGPPTHHNGDPLTSTLPAGALQQQGDLQLRTSPISPSRDESHHHPHPHHNQQQQQLHVHHTHSSYHHGQLSGHELSPHDQQQQQFSQHSAYASAAYYGEPEQHESYEHDRVHSGGLVGHPYGNSHDTIAALTPPPSAPVPQHDIQPLRTRLTNTIWEDEQTFCFQVDVKGVCVARRADNQMVNGTKLLNVVGMSRGKRDGILKNEKGRVVVKVGAMHLKGVWIPLDRAAHHAKAHNIEESLYPLLVDDPAAFLYPHSHTSAVSSVSDMRWAHQQGYHGTGNSPKNRHSDMHSNHHFSQGIHGDYYSHQHHSVFRGHGVNSPHGSPHGSRGSISGDEGSALTSPFEYRVGAGSLVDLPPGSHHAAYYGHQANSGQYYGTHIPPKYQDSIIHPVQHQLQLGGTLANDPPPPLSTSSAHDGPQNRLSGSLLTGQKRGYGSSVPEAHSYYNNYQAHPQKSDVYPADASQFGLTSSGMSTGNFSPPMSMPSSEPHSPMSQQHQAHHPQDQHTDLQLQNTSGMARQGSGSVAQALNPPSKRPRQVSRGASAATDSSNPSSGQWYSREEGFDRSGQSNEAPGAASVNYNISSDGVYYDNTNMAQQQQQQTKSFNAAREGEAGRPRFMPGAPQTPLQYGAAGPSSPQRSRSRLSSFQDGATAGGVLAQQGTMPAFGRVPSPDESKQAAYGRAQSGPESESNVQQLIKVEGNLAHDANWS</sequence>